<dbReference type="EMBL" id="CM003611">
    <property type="protein sequence ID" value="KYP61072.1"/>
    <property type="molecule type" value="Genomic_DNA"/>
</dbReference>
<feature type="domain" description="Reverse transcriptase Ty1/copia-type" evidence="1">
    <location>
        <begin position="2"/>
        <end position="54"/>
    </location>
</feature>
<dbReference type="SUPFAM" id="SSF56672">
    <property type="entry name" value="DNA/RNA polymerases"/>
    <property type="match status" value="1"/>
</dbReference>
<organism evidence="2 4">
    <name type="scientific">Cajanus cajan</name>
    <name type="common">Pigeon pea</name>
    <name type="synonym">Cajanus indicus</name>
    <dbReference type="NCBI Taxonomy" id="3821"/>
    <lineage>
        <taxon>Eukaryota</taxon>
        <taxon>Viridiplantae</taxon>
        <taxon>Streptophyta</taxon>
        <taxon>Embryophyta</taxon>
        <taxon>Tracheophyta</taxon>
        <taxon>Spermatophyta</taxon>
        <taxon>Magnoliopsida</taxon>
        <taxon>eudicotyledons</taxon>
        <taxon>Gunneridae</taxon>
        <taxon>Pentapetalae</taxon>
        <taxon>rosids</taxon>
        <taxon>fabids</taxon>
        <taxon>Fabales</taxon>
        <taxon>Fabaceae</taxon>
        <taxon>Papilionoideae</taxon>
        <taxon>50 kb inversion clade</taxon>
        <taxon>NPAAA clade</taxon>
        <taxon>indigoferoid/millettioid clade</taxon>
        <taxon>Phaseoleae</taxon>
        <taxon>Cajanus</taxon>
    </lineage>
</organism>
<reference evidence="2 4" key="1">
    <citation type="journal article" date="2012" name="Nat. Biotechnol.">
        <title>Draft genome sequence of pigeonpea (Cajanus cajan), an orphan legume crop of resource-poor farmers.</title>
        <authorList>
            <person name="Varshney R.K."/>
            <person name="Chen W."/>
            <person name="Li Y."/>
            <person name="Bharti A.K."/>
            <person name="Saxena R.K."/>
            <person name="Schlueter J.A."/>
            <person name="Donoghue M.T."/>
            <person name="Azam S."/>
            <person name="Fan G."/>
            <person name="Whaley A.M."/>
            <person name="Farmer A.D."/>
            <person name="Sheridan J."/>
            <person name="Iwata A."/>
            <person name="Tuteja R."/>
            <person name="Penmetsa R.V."/>
            <person name="Wu W."/>
            <person name="Upadhyaya H.D."/>
            <person name="Yang S.P."/>
            <person name="Shah T."/>
            <person name="Saxena K.B."/>
            <person name="Michael T."/>
            <person name="McCombie W.R."/>
            <person name="Yang B."/>
            <person name="Zhang G."/>
            <person name="Yang H."/>
            <person name="Wang J."/>
            <person name="Spillane C."/>
            <person name="Cook D.R."/>
            <person name="May G.D."/>
            <person name="Xu X."/>
            <person name="Jackson S.A."/>
        </authorList>
    </citation>
    <scope>NUCLEOTIDE SEQUENCE [LARGE SCALE GENOMIC DNA]</scope>
    <source>
        <strain evidence="4">cv. Asha</strain>
    </source>
</reference>
<accession>A0A151T1X2</accession>
<dbReference type="EMBL" id="CM003611">
    <property type="protein sequence ID" value="KYP61046.1"/>
    <property type="molecule type" value="Genomic_DNA"/>
</dbReference>
<evidence type="ECO:0000313" key="3">
    <source>
        <dbReference type="EMBL" id="KYP61072.1"/>
    </source>
</evidence>
<evidence type="ECO:0000313" key="4">
    <source>
        <dbReference type="Proteomes" id="UP000075243"/>
    </source>
</evidence>
<protein>
    <submittedName>
        <fullName evidence="2">Retrovirus-related Pol polyprotein from transposon TNT 1-94</fullName>
    </submittedName>
</protein>
<gene>
    <name evidence="2" type="ORF">KK1_023470</name>
    <name evidence="3" type="ORF">KK1_023496</name>
</gene>
<dbReference type="Gramene" id="C.cajan_22797.t">
    <property type="protein sequence ID" value="C.cajan_22797.t.cds1"/>
    <property type="gene ID" value="C.cajan_22797"/>
</dbReference>
<proteinExistence type="predicted"/>
<dbReference type="Proteomes" id="UP000075243">
    <property type="component" value="Chromosome 9"/>
</dbReference>
<dbReference type="InterPro" id="IPR043502">
    <property type="entry name" value="DNA/RNA_pol_sf"/>
</dbReference>
<evidence type="ECO:0000259" key="1">
    <source>
        <dbReference type="Pfam" id="PF07727"/>
    </source>
</evidence>
<dbReference type="AlphaFoldDB" id="A0A151T1X2"/>
<name>A0A151T1X2_CAJCA</name>
<keyword evidence="4" id="KW-1185">Reference proteome</keyword>
<dbReference type="Pfam" id="PF07727">
    <property type="entry name" value="RVT_2"/>
    <property type="match status" value="1"/>
</dbReference>
<sequence length="54" mass="6341">MNWKVYQLDVKSAFLNGVLHEEIYVEQPKGFVKNEEKDKVYLLKKALYGLKQAP</sequence>
<dbReference type="STRING" id="3821.A0A151T1X2"/>
<dbReference type="Gramene" id="C.cajan_22823.t">
    <property type="protein sequence ID" value="C.cajan_22823.t.cds1"/>
    <property type="gene ID" value="C.cajan_22823"/>
</dbReference>
<evidence type="ECO:0000313" key="2">
    <source>
        <dbReference type="EMBL" id="KYP61046.1"/>
    </source>
</evidence>
<dbReference type="InterPro" id="IPR013103">
    <property type="entry name" value="RVT_2"/>
</dbReference>